<feature type="non-terminal residue" evidence="1">
    <location>
        <position position="1"/>
    </location>
</feature>
<reference evidence="1" key="1">
    <citation type="journal article" date="2013" name="Environ. Microbiol.">
        <title>Microbiota from the distal guts of lean and obese adolescents exhibit partial functional redundancy besides clear differences in community structure.</title>
        <authorList>
            <person name="Ferrer M."/>
            <person name="Ruiz A."/>
            <person name="Lanza F."/>
            <person name="Haange S.B."/>
            <person name="Oberbach A."/>
            <person name="Till H."/>
            <person name="Bargiela R."/>
            <person name="Campoy C."/>
            <person name="Segura M.T."/>
            <person name="Richter M."/>
            <person name="von Bergen M."/>
            <person name="Seifert J."/>
            <person name="Suarez A."/>
        </authorList>
    </citation>
    <scope>NUCLEOTIDE SEQUENCE</scope>
</reference>
<protein>
    <recommendedName>
        <fullName evidence="2">SusC/RagA family TonB-linked outer membrane protein</fullName>
    </recommendedName>
</protein>
<accession>K1TFU1</accession>
<sequence length="81" mass="9111">YNSSRAIHSTDHIRLKSLILGLNAPKAWLQKLGIGNARIYFSGTNLLTWAAYDQYDPEMSGVVGFYTPPLKTYAFGLELKF</sequence>
<dbReference type="EMBL" id="AJWZ01007021">
    <property type="protein sequence ID" value="EKC58091.1"/>
    <property type="molecule type" value="Genomic_DNA"/>
</dbReference>
<dbReference type="AlphaFoldDB" id="K1TFU1"/>
<evidence type="ECO:0008006" key="2">
    <source>
        <dbReference type="Google" id="ProtNLM"/>
    </source>
</evidence>
<comment type="caution">
    <text evidence="1">The sequence shown here is derived from an EMBL/GenBank/DDBJ whole genome shotgun (WGS) entry which is preliminary data.</text>
</comment>
<organism evidence="1">
    <name type="scientific">human gut metagenome</name>
    <dbReference type="NCBI Taxonomy" id="408170"/>
    <lineage>
        <taxon>unclassified sequences</taxon>
        <taxon>metagenomes</taxon>
        <taxon>organismal metagenomes</taxon>
    </lineage>
</organism>
<name>K1TFU1_9ZZZZ</name>
<proteinExistence type="predicted"/>
<gene>
    <name evidence="1" type="ORF">OBE_10187</name>
</gene>
<evidence type="ECO:0000313" key="1">
    <source>
        <dbReference type="EMBL" id="EKC58091.1"/>
    </source>
</evidence>